<evidence type="ECO:0000313" key="1">
    <source>
        <dbReference type="EMBL" id="KAL2823745.1"/>
    </source>
</evidence>
<reference evidence="1 2" key="1">
    <citation type="submission" date="2024-07" db="EMBL/GenBank/DDBJ databases">
        <title>Section-level genome sequencing and comparative genomics of Aspergillus sections Usti and Cavernicolus.</title>
        <authorList>
            <consortium name="Lawrence Berkeley National Laboratory"/>
            <person name="Nybo J.L."/>
            <person name="Vesth T.C."/>
            <person name="Theobald S."/>
            <person name="Frisvad J.C."/>
            <person name="Larsen T.O."/>
            <person name="Kjaerboelling I."/>
            <person name="Rothschild-Mancinelli K."/>
            <person name="Lyhne E.K."/>
            <person name="Kogle M.E."/>
            <person name="Barry K."/>
            <person name="Clum A."/>
            <person name="Na H."/>
            <person name="Ledsgaard L."/>
            <person name="Lin J."/>
            <person name="Lipzen A."/>
            <person name="Kuo A."/>
            <person name="Riley R."/>
            <person name="Mondo S."/>
            <person name="Labutti K."/>
            <person name="Haridas S."/>
            <person name="Pangalinan J."/>
            <person name="Salamov A.A."/>
            <person name="Simmons B.A."/>
            <person name="Magnuson J.K."/>
            <person name="Chen J."/>
            <person name="Drula E."/>
            <person name="Henrissat B."/>
            <person name="Wiebenga A."/>
            <person name="Lubbers R.J."/>
            <person name="Gomes A.C."/>
            <person name="Makela M.R."/>
            <person name="Stajich J."/>
            <person name="Grigoriev I.V."/>
            <person name="Mortensen U.H."/>
            <person name="De Vries R.P."/>
            <person name="Baker S.E."/>
            <person name="Andersen M.R."/>
        </authorList>
    </citation>
    <scope>NUCLEOTIDE SEQUENCE [LARGE SCALE GENOMIC DNA]</scope>
    <source>
        <strain evidence="1 2">CBS 123904</strain>
    </source>
</reference>
<organism evidence="1 2">
    <name type="scientific">Aspergillus pseudoustus</name>
    <dbReference type="NCBI Taxonomy" id="1810923"/>
    <lineage>
        <taxon>Eukaryota</taxon>
        <taxon>Fungi</taxon>
        <taxon>Dikarya</taxon>
        <taxon>Ascomycota</taxon>
        <taxon>Pezizomycotina</taxon>
        <taxon>Eurotiomycetes</taxon>
        <taxon>Eurotiomycetidae</taxon>
        <taxon>Eurotiales</taxon>
        <taxon>Aspergillaceae</taxon>
        <taxon>Aspergillus</taxon>
        <taxon>Aspergillus subgen. Nidulantes</taxon>
    </lineage>
</organism>
<proteinExistence type="predicted"/>
<dbReference type="EMBL" id="JBFXLU010000616">
    <property type="protein sequence ID" value="KAL2823745.1"/>
    <property type="molecule type" value="Genomic_DNA"/>
</dbReference>
<keyword evidence="2" id="KW-1185">Reference proteome</keyword>
<gene>
    <name evidence="1" type="ORF">BJY01DRAFT_230616</name>
</gene>
<sequence length="306" mass="34782">MHRRQSTPPGISSPMERWSLLFSHAEYDEIARTTMALLTASDVASLLAALGIKPSPYVQQEFLNPLRDVDHTLRTFEPWFRDKCQILMLGPDSLRLTARILRPDSYFKKKGKNEAQLKVWIVAIAPSFQEDAKRALHLQRRSKQRSLPMEIRAAALAEGEGILQKRVIRQCAMEVMEPSTWDQVGDGSFTVHRDNLDVIGFDLFNSTPIDCRRSARLGLEFAGMEFWLPWDMRNPTSKTFWNANDGIPYIDAADPFEMKLAAKRSTRSGGFQKLKCLVFYRHTPEWDPQSTVVLPVGPSLAGMESV</sequence>
<accession>A0ABR4I7M3</accession>
<protein>
    <submittedName>
        <fullName evidence="1">Uncharacterized protein</fullName>
    </submittedName>
</protein>
<name>A0ABR4I7M3_9EURO</name>
<evidence type="ECO:0000313" key="2">
    <source>
        <dbReference type="Proteomes" id="UP001610446"/>
    </source>
</evidence>
<comment type="caution">
    <text evidence="1">The sequence shown here is derived from an EMBL/GenBank/DDBJ whole genome shotgun (WGS) entry which is preliminary data.</text>
</comment>
<dbReference type="Proteomes" id="UP001610446">
    <property type="component" value="Unassembled WGS sequence"/>
</dbReference>